<gene>
    <name evidence="2" type="ORF">P278_03720</name>
</gene>
<dbReference type="Gene3D" id="3.40.250.10">
    <property type="entry name" value="Rhodanese-like domain"/>
    <property type="match status" value="1"/>
</dbReference>
<dbReference type="Proteomes" id="UP000018850">
    <property type="component" value="Unassembled WGS sequence"/>
</dbReference>
<feature type="domain" description="Rhodanese" evidence="1">
    <location>
        <begin position="28"/>
        <end position="121"/>
    </location>
</feature>
<dbReference type="InterPro" id="IPR001763">
    <property type="entry name" value="Rhodanese-like_dom"/>
</dbReference>
<reference evidence="3" key="1">
    <citation type="submission" date="2013-11" db="EMBL/GenBank/DDBJ databases">
        <title>Draft genome sequence from a member of Zhouia, isolated tidal flat.</title>
        <authorList>
            <person name="Jin H."/>
            <person name="Jeon C.O."/>
        </authorList>
    </citation>
    <scope>NUCLEOTIDE SEQUENCE [LARGE SCALE GENOMIC DNA]</scope>
    <source>
        <strain evidence="3">AD3</strain>
    </source>
</reference>
<dbReference type="PANTHER" id="PTHR44086">
    <property type="entry name" value="THIOSULFATE SULFURTRANSFERASE RDL2, MITOCHONDRIAL-RELATED"/>
    <property type="match status" value="1"/>
</dbReference>
<name>W2UTU0_9FLAO</name>
<dbReference type="SMART" id="SM00450">
    <property type="entry name" value="RHOD"/>
    <property type="match status" value="1"/>
</dbReference>
<accession>W2UTU0</accession>
<sequence length="123" mass="13533">MENLKSKVHFSKEVIAQISSETLNDIIAQGSFTLIDVRSPQGIENQGGIPGAVNIPLEQVKKEIEEREYHPESILNSDGPFLFCCTGGVMSYMAAIHAQENGMKNVHNLEGGHAAWKKLNNQN</sequence>
<evidence type="ECO:0000313" key="2">
    <source>
        <dbReference type="EMBL" id="ETN96946.1"/>
    </source>
</evidence>
<keyword evidence="3" id="KW-1185">Reference proteome</keyword>
<protein>
    <recommendedName>
        <fullName evidence="1">Rhodanese domain-containing protein</fullName>
    </recommendedName>
</protein>
<proteinExistence type="predicted"/>
<dbReference type="CDD" id="cd00158">
    <property type="entry name" value="RHOD"/>
    <property type="match status" value="1"/>
</dbReference>
<dbReference type="PROSITE" id="PS50206">
    <property type="entry name" value="RHODANESE_3"/>
    <property type="match status" value="1"/>
</dbReference>
<reference evidence="2 3" key="2">
    <citation type="journal article" date="2016" name="Genome Announc.">
        <title>Draft Genome Sequence of Zhouia amylolytica AD3, Isolated from Tidal Flat Sediment.</title>
        <authorList>
            <person name="Jia B."/>
            <person name="Jin H.M."/>
            <person name="Lee H.J."/>
            <person name="Jeon C.O."/>
        </authorList>
    </citation>
    <scope>NUCLEOTIDE SEQUENCE [LARGE SCALE GENOMIC DNA]</scope>
    <source>
        <strain evidence="2 3">AD3</strain>
    </source>
</reference>
<dbReference type="InterPro" id="IPR036873">
    <property type="entry name" value="Rhodanese-like_dom_sf"/>
</dbReference>
<organism evidence="2 3">
    <name type="scientific">Zhouia amylolytica AD3</name>
    <dbReference type="NCBI Taxonomy" id="1286632"/>
    <lineage>
        <taxon>Bacteria</taxon>
        <taxon>Pseudomonadati</taxon>
        <taxon>Bacteroidota</taxon>
        <taxon>Flavobacteriia</taxon>
        <taxon>Flavobacteriales</taxon>
        <taxon>Flavobacteriaceae</taxon>
        <taxon>Zhouia</taxon>
    </lineage>
</organism>
<dbReference type="SUPFAM" id="SSF52821">
    <property type="entry name" value="Rhodanese/Cell cycle control phosphatase"/>
    <property type="match status" value="1"/>
</dbReference>
<evidence type="ECO:0000313" key="3">
    <source>
        <dbReference type="Proteomes" id="UP000018850"/>
    </source>
</evidence>
<comment type="caution">
    <text evidence="2">The sequence shown here is derived from an EMBL/GenBank/DDBJ whole genome shotgun (WGS) entry which is preliminary data.</text>
</comment>
<dbReference type="eggNOG" id="COG0607">
    <property type="taxonomic scope" value="Bacteria"/>
</dbReference>
<dbReference type="GO" id="GO:0004792">
    <property type="term" value="F:thiosulfate-cyanide sulfurtransferase activity"/>
    <property type="evidence" value="ECO:0007669"/>
    <property type="project" value="TreeGrafter"/>
</dbReference>
<evidence type="ECO:0000259" key="1">
    <source>
        <dbReference type="PROSITE" id="PS50206"/>
    </source>
</evidence>
<dbReference type="EMBL" id="AYXY01000001">
    <property type="protein sequence ID" value="ETN96946.1"/>
    <property type="molecule type" value="Genomic_DNA"/>
</dbReference>
<dbReference type="PANTHER" id="PTHR44086:SF10">
    <property type="entry name" value="THIOSULFATE SULFURTRANSFERASE_RHODANESE-LIKE DOMAIN-CONTAINING PROTEIN 3"/>
    <property type="match status" value="1"/>
</dbReference>
<dbReference type="Pfam" id="PF00581">
    <property type="entry name" value="Rhodanese"/>
    <property type="match status" value="1"/>
</dbReference>
<dbReference type="RefSeq" id="WP_038261330.1">
    <property type="nucleotide sequence ID" value="NZ_AYXY01000001.1"/>
</dbReference>
<dbReference type="STRING" id="376730.SAMN04487906_2117"/>
<dbReference type="AlphaFoldDB" id="W2UTU0"/>